<protein>
    <submittedName>
        <fullName evidence="1">Uncharacterized protein</fullName>
    </submittedName>
</protein>
<gene>
    <name evidence="1" type="ORF">EGW08_001832</name>
</gene>
<organism evidence="1 2">
    <name type="scientific">Elysia chlorotica</name>
    <name type="common">Eastern emerald elysia</name>
    <name type="synonym">Sea slug</name>
    <dbReference type="NCBI Taxonomy" id="188477"/>
    <lineage>
        <taxon>Eukaryota</taxon>
        <taxon>Metazoa</taxon>
        <taxon>Spiralia</taxon>
        <taxon>Lophotrochozoa</taxon>
        <taxon>Mollusca</taxon>
        <taxon>Gastropoda</taxon>
        <taxon>Heterobranchia</taxon>
        <taxon>Euthyneura</taxon>
        <taxon>Panpulmonata</taxon>
        <taxon>Sacoglossa</taxon>
        <taxon>Placobranchoidea</taxon>
        <taxon>Plakobranchidae</taxon>
        <taxon>Elysia</taxon>
    </lineage>
</organism>
<evidence type="ECO:0000313" key="2">
    <source>
        <dbReference type="Proteomes" id="UP000271974"/>
    </source>
</evidence>
<dbReference type="Proteomes" id="UP000271974">
    <property type="component" value="Unassembled WGS sequence"/>
</dbReference>
<reference evidence="1 2" key="1">
    <citation type="submission" date="2019-01" db="EMBL/GenBank/DDBJ databases">
        <title>A draft genome assembly of the solar-powered sea slug Elysia chlorotica.</title>
        <authorList>
            <person name="Cai H."/>
            <person name="Li Q."/>
            <person name="Fang X."/>
            <person name="Li J."/>
            <person name="Curtis N.E."/>
            <person name="Altenburger A."/>
            <person name="Shibata T."/>
            <person name="Feng M."/>
            <person name="Maeda T."/>
            <person name="Schwartz J.A."/>
            <person name="Shigenobu S."/>
            <person name="Lundholm N."/>
            <person name="Nishiyama T."/>
            <person name="Yang H."/>
            <person name="Hasebe M."/>
            <person name="Li S."/>
            <person name="Pierce S.K."/>
            <person name="Wang J."/>
        </authorList>
    </citation>
    <scope>NUCLEOTIDE SEQUENCE [LARGE SCALE GENOMIC DNA]</scope>
    <source>
        <strain evidence="1">EC2010</strain>
        <tissue evidence="1">Whole organism of an adult</tissue>
    </source>
</reference>
<dbReference type="AlphaFoldDB" id="A0A3S1BSG4"/>
<comment type="caution">
    <text evidence="1">The sequence shown here is derived from an EMBL/GenBank/DDBJ whole genome shotgun (WGS) entry which is preliminary data.</text>
</comment>
<name>A0A3S1BSG4_ELYCH</name>
<evidence type="ECO:0000313" key="1">
    <source>
        <dbReference type="EMBL" id="RUS90427.1"/>
    </source>
</evidence>
<sequence length="105" mass="12381">MKTLPKECQYLIQCYDDLVTRTTLSPSSLTRSTIPELSQHHHLNETRLATDCVAILHRMNVHTMDYCFKFKVYHKPLIFPIVLLNFERNLNNNVNISLKDDIFFI</sequence>
<accession>A0A3S1BSG4</accession>
<dbReference type="EMBL" id="RQTK01000033">
    <property type="protein sequence ID" value="RUS90427.1"/>
    <property type="molecule type" value="Genomic_DNA"/>
</dbReference>
<proteinExistence type="predicted"/>
<keyword evidence="2" id="KW-1185">Reference proteome</keyword>